<dbReference type="Gene3D" id="3.80.10.10">
    <property type="entry name" value="Ribonuclease Inhibitor"/>
    <property type="match status" value="1"/>
</dbReference>
<sequence>MRVMDKNESIELFSLNAFKQPSPTKQFAEISRKFVEYCGGLPLALEVLGSYLFESGIRDWKCVLEKIKIIPNDQILNSCGLFLEIGISMLVEQILVTVDDKKKLGMHELLRDMGREIIREKSPKEPEEHSRLWIHEDVLDVLSDRNGTKAIEGLALKLPIASSKCFSTKAFKKMKRLRLLQLAGVKLDGDFGYLSRNLRWLCWNGFPLTCIPSDFYQGNIISMELENSNMRFMWKETQRMEMLEILNLSHSHHLMQTPDFSHLPNLEKLVLVDCPMLSEELSSISKYLPNLRSLWVECSSEGQLSHDTTIILEALYATNSKKLEPTATTSQVSKFSLKPLFIQLGMNCQVANILKEKILQNTTVDESGGCVLLGDSYPDLLSFNCDGSSIIFEVPQVEGHNLKSLMCIAYSLIPDNISSDGLISVLVKNYTKATIQLYKRETLASFKDEEGERLVSSIELGDGVEVVVAFENGFSVKKTAIYLIYD</sequence>
<dbReference type="GO" id="GO:0043531">
    <property type="term" value="F:ADP binding"/>
    <property type="evidence" value="ECO:0007669"/>
    <property type="project" value="InterPro"/>
</dbReference>
<name>A0AAV0Z9N8_VICFA</name>
<dbReference type="AlphaFoldDB" id="A0AAV0Z9N8"/>
<accession>A0AAV0Z9N8</accession>
<dbReference type="SUPFAM" id="SSF52058">
    <property type="entry name" value="L domain-like"/>
    <property type="match status" value="1"/>
</dbReference>
<dbReference type="GO" id="GO:0006952">
    <property type="term" value="P:defense response"/>
    <property type="evidence" value="ECO:0007669"/>
    <property type="project" value="InterPro"/>
</dbReference>
<dbReference type="PANTHER" id="PTHR11017:SF271">
    <property type="entry name" value="DISEASE RESISTANCE PROTEIN (TIR-NBS-LRR CLASS) FAMILY"/>
    <property type="match status" value="1"/>
</dbReference>
<evidence type="ECO:0000256" key="1">
    <source>
        <dbReference type="ARBA" id="ARBA00022737"/>
    </source>
</evidence>
<keyword evidence="4" id="KW-1185">Reference proteome</keyword>
<keyword evidence="1" id="KW-0677">Repeat</keyword>
<evidence type="ECO:0000313" key="4">
    <source>
        <dbReference type="Proteomes" id="UP001157006"/>
    </source>
</evidence>
<dbReference type="InterPro" id="IPR044974">
    <property type="entry name" value="Disease_R_plants"/>
</dbReference>
<organism evidence="3 4">
    <name type="scientific">Vicia faba</name>
    <name type="common">Broad bean</name>
    <name type="synonym">Faba vulgaris</name>
    <dbReference type="NCBI Taxonomy" id="3906"/>
    <lineage>
        <taxon>Eukaryota</taxon>
        <taxon>Viridiplantae</taxon>
        <taxon>Streptophyta</taxon>
        <taxon>Embryophyta</taxon>
        <taxon>Tracheophyta</taxon>
        <taxon>Spermatophyta</taxon>
        <taxon>Magnoliopsida</taxon>
        <taxon>eudicotyledons</taxon>
        <taxon>Gunneridae</taxon>
        <taxon>Pentapetalae</taxon>
        <taxon>rosids</taxon>
        <taxon>fabids</taxon>
        <taxon>Fabales</taxon>
        <taxon>Fabaceae</taxon>
        <taxon>Papilionoideae</taxon>
        <taxon>50 kb inversion clade</taxon>
        <taxon>NPAAA clade</taxon>
        <taxon>Hologalegina</taxon>
        <taxon>IRL clade</taxon>
        <taxon>Fabeae</taxon>
        <taxon>Vicia</taxon>
    </lineage>
</organism>
<dbReference type="EMBL" id="OX451735">
    <property type="protein sequence ID" value="CAI8594229.1"/>
    <property type="molecule type" value="Genomic_DNA"/>
</dbReference>
<dbReference type="InterPro" id="IPR027417">
    <property type="entry name" value="P-loop_NTPase"/>
</dbReference>
<dbReference type="InterPro" id="IPR058192">
    <property type="entry name" value="WHD_ROQ1-like"/>
</dbReference>
<gene>
    <name evidence="3" type="ORF">VFH_I130600</name>
</gene>
<proteinExistence type="predicted"/>
<dbReference type="Pfam" id="PF23282">
    <property type="entry name" value="WHD_ROQ1"/>
    <property type="match status" value="1"/>
</dbReference>
<dbReference type="SUPFAM" id="SSF52540">
    <property type="entry name" value="P-loop containing nucleoside triphosphate hydrolases"/>
    <property type="match status" value="1"/>
</dbReference>
<evidence type="ECO:0000313" key="3">
    <source>
        <dbReference type="EMBL" id="CAI8594229.1"/>
    </source>
</evidence>
<dbReference type="InterPro" id="IPR032675">
    <property type="entry name" value="LRR_dom_sf"/>
</dbReference>
<dbReference type="InterPro" id="IPR042197">
    <property type="entry name" value="Apaf_helical"/>
</dbReference>
<dbReference type="PANTHER" id="PTHR11017">
    <property type="entry name" value="LEUCINE-RICH REPEAT-CONTAINING PROTEIN"/>
    <property type="match status" value="1"/>
</dbReference>
<dbReference type="Gene3D" id="1.10.8.430">
    <property type="entry name" value="Helical domain of apoptotic protease-activating factors"/>
    <property type="match status" value="1"/>
</dbReference>
<protein>
    <recommendedName>
        <fullName evidence="2">Disease resistance protein Roq1-like winged-helix domain-containing protein</fullName>
    </recommendedName>
</protein>
<dbReference type="PRINTS" id="PR00364">
    <property type="entry name" value="DISEASERSIST"/>
</dbReference>
<feature type="domain" description="Disease resistance protein Roq1-like winged-helix" evidence="2">
    <location>
        <begin position="58"/>
        <end position="122"/>
    </location>
</feature>
<reference evidence="3 4" key="1">
    <citation type="submission" date="2023-01" db="EMBL/GenBank/DDBJ databases">
        <authorList>
            <person name="Kreplak J."/>
        </authorList>
    </citation>
    <scope>NUCLEOTIDE SEQUENCE [LARGE SCALE GENOMIC DNA]</scope>
</reference>
<dbReference type="Proteomes" id="UP001157006">
    <property type="component" value="Chromosome 1S"/>
</dbReference>
<evidence type="ECO:0000259" key="2">
    <source>
        <dbReference type="Pfam" id="PF23282"/>
    </source>
</evidence>